<keyword evidence="2" id="KW-1185">Reference proteome</keyword>
<protein>
    <submittedName>
        <fullName evidence="1">Uncharacterized protein</fullName>
    </submittedName>
</protein>
<evidence type="ECO:0000313" key="1">
    <source>
        <dbReference type="EMBL" id="TQN32187.1"/>
    </source>
</evidence>
<dbReference type="EMBL" id="VFQC01000001">
    <property type="protein sequence ID" value="TQN32187.1"/>
    <property type="molecule type" value="Genomic_DNA"/>
</dbReference>
<reference evidence="1 2" key="1">
    <citation type="submission" date="2019-06" db="EMBL/GenBank/DDBJ databases">
        <title>Sequencing the genomes of 1000 actinobacteria strains.</title>
        <authorList>
            <person name="Klenk H.-P."/>
        </authorList>
    </citation>
    <scope>NUCLEOTIDE SEQUENCE [LARGE SCALE GENOMIC DNA]</scope>
    <source>
        <strain evidence="1 2">DSM 45015</strain>
    </source>
</reference>
<evidence type="ECO:0000313" key="2">
    <source>
        <dbReference type="Proteomes" id="UP000317422"/>
    </source>
</evidence>
<sequence>MPGMANVYEHVTPAMKEQMRSALEARWRQSLQALKPAECQWILETALRLGEYYRAPCAWKSPWWQRSRIASTAIVPKKEKATEAASALRCCWWAILDSNQ</sequence>
<proteinExistence type="predicted"/>
<gene>
    <name evidence="1" type="ORF">FHX37_2130</name>
</gene>
<name>A0A543NK48_9ACTN</name>
<comment type="caution">
    <text evidence="1">The sequence shown here is derived from an EMBL/GenBank/DDBJ whole genome shotgun (WGS) entry which is preliminary data.</text>
</comment>
<accession>A0A543NK48</accession>
<dbReference type="AlphaFoldDB" id="A0A543NK48"/>
<dbReference type="Proteomes" id="UP000317422">
    <property type="component" value="Unassembled WGS sequence"/>
</dbReference>
<organism evidence="1 2">
    <name type="scientific">Haloactinospora alba</name>
    <dbReference type="NCBI Taxonomy" id="405555"/>
    <lineage>
        <taxon>Bacteria</taxon>
        <taxon>Bacillati</taxon>
        <taxon>Actinomycetota</taxon>
        <taxon>Actinomycetes</taxon>
        <taxon>Streptosporangiales</taxon>
        <taxon>Nocardiopsidaceae</taxon>
        <taxon>Haloactinospora</taxon>
    </lineage>
</organism>